<dbReference type="EMBL" id="QXFZ01002400">
    <property type="protein sequence ID" value="KAE9077499.1"/>
    <property type="molecule type" value="Genomic_DNA"/>
</dbReference>
<accession>A0A6A3QL96</accession>
<gene>
    <name evidence="2" type="ORF">PF007_g24227</name>
</gene>
<name>A0A6A3QL96_9STRA</name>
<dbReference type="Proteomes" id="UP000441208">
    <property type="component" value="Unassembled WGS sequence"/>
</dbReference>
<comment type="caution">
    <text evidence="2">The sequence shown here is derived from an EMBL/GenBank/DDBJ whole genome shotgun (WGS) entry which is preliminary data.</text>
</comment>
<organism evidence="2 3">
    <name type="scientific">Phytophthora fragariae</name>
    <dbReference type="NCBI Taxonomy" id="53985"/>
    <lineage>
        <taxon>Eukaryota</taxon>
        <taxon>Sar</taxon>
        <taxon>Stramenopiles</taxon>
        <taxon>Oomycota</taxon>
        <taxon>Peronosporomycetes</taxon>
        <taxon>Peronosporales</taxon>
        <taxon>Peronosporaceae</taxon>
        <taxon>Phytophthora</taxon>
    </lineage>
</organism>
<sequence length="179" mass="20234">MKVFRSVVKEAYKDLKSLQSYQIFTMEESKPGVVSCRATPSDTVVVQDLRRTYDDICTDAAKLHELFQVHLDKLVPPTPNFEKKRQMYRKVRPYVPKEYLNDPIYDAPNDEEEKIAKTAGQERRKAAAKKKKAAGDAKRGESMGEPDVEEAQANEGGLSTSAAEAKVDTQLRKRARKAQ</sequence>
<feature type="compositionally biased region" description="Basic and acidic residues" evidence="1">
    <location>
        <begin position="114"/>
        <end position="125"/>
    </location>
</feature>
<evidence type="ECO:0000313" key="3">
    <source>
        <dbReference type="Proteomes" id="UP000441208"/>
    </source>
</evidence>
<dbReference type="PANTHER" id="PTHR34415">
    <property type="entry name" value="INTEGRASE CATALYTIC DOMAIN-CONTAINING PROTEIN"/>
    <property type="match status" value="1"/>
</dbReference>
<proteinExistence type="predicted"/>
<feature type="region of interest" description="Disordered" evidence="1">
    <location>
        <begin position="99"/>
        <end position="179"/>
    </location>
</feature>
<evidence type="ECO:0000313" key="2">
    <source>
        <dbReference type="EMBL" id="KAE9077499.1"/>
    </source>
</evidence>
<dbReference type="AlphaFoldDB" id="A0A6A3QL96"/>
<evidence type="ECO:0000256" key="1">
    <source>
        <dbReference type="SAM" id="MobiDB-lite"/>
    </source>
</evidence>
<dbReference type="PANTHER" id="PTHR34415:SF1">
    <property type="entry name" value="INTEGRASE CATALYTIC DOMAIN-CONTAINING PROTEIN"/>
    <property type="match status" value="1"/>
</dbReference>
<protein>
    <submittedName>
        <fullName evidence="2">Uncharacterized protein</fullName>
    </submittedName>
</protein>
<reference evidence="2 3" key="1">
    <citation type="submission" date="2018-08" db="EMBL/GenBank/DDBJ databases">
        <title>Genomic investigation of the strawberry pathogen Phytophthora fragariae indicates pathogenicity is determined by transcriptional variation in three key races.</title>
        <authorList>
            <person name="Adams T.M."/>
            <person name="Armitage A.D."/>
            <person name="Sobczyk M.K."/>
            <person name="Bates H.J."/>
            <person name="Dunwell J.M."/>
            <person name="Nellist C.F."/>
            <person name="Harrison R.J."/>
        </authorList>
    </citation>
    <scope>NUCLEOTIDE SEQUENCE [LARGE SCALE GENOMIC DNA]</scope>
    <source>
        <strain evidence="2 3">NOV-71</strain>
    </source>
</reference>
<feature type="compositionally biased region" description="Basic and acidic residues" evidence="1">
    <location>
        <begin position="133"/>
        <end position="142"/>
    </location>
</feature>